<dbReference type="AlphaFoldDB" id="A0A2V1D7I9"/>
<sequence length="118" mass="12496">MLNDSAPPLVSIRPLGPGAAPATHTASSWTCGSSCEALHPPCLTLKSIKCDHRPQTCTPMCCHFSDSSFTPDRSCGHGGSCLDASPSLSVYHEPLFITFIMSPSTICYSASPFIMCLC</sequence>
<dbReference type="EMBL" id="KZ805552">
    <property type="protein sequence ID" value="PVH94076.1"/>
    <property type="molecule type" value="Genomic_DNA"/>
</dbReference>
<name>A0A2V1D7I9_9PLEO</name>
<reference evidence="1 2" key="1">
    <citation type="journal article" date="2018" name="Sci. Rep.">
        <title>Comparative genomics provides insights into the lifestyle and reveals functional heterogeneity of dark septate endophytic fungi.</title>
        <authorList>
            <person name="Knapp D.G."/>
            <person name="Nemeth J.B."/>
            <person name="Barry K."/>
            <person name="Hainaut M."/>
            <person name="Henrissat B."/>
            <person name="Johnson J."/>
            <person name="Kuo A."/>
            <person name="Lim J.H.P."/>
            <person name="Lipzen A."/>
            <person name="Nolan M."/>
            <person name="Ohm R.A."/>
            <person name="Tamas L."/>
            <person name="Grigoriev I.V."/>
            <person name="Spatafora J.W."/>
            <person name="Nagy L.G."/>
            <person name="Kovacs G.M."/>
        </authorList>
    </citation>
    <scope>NUCLEOTIDE SEQUENCE [LARGE SCALE GENOMIC DNA]</scope>
    <source>
        <strain evidence="1 2">DSE2036</strain>
    </source>
</reference>
<evidence type="ECO:0000313" key="1">
    <source>
        <dbReference type="EMBL" id="PVH94076.1"/>
    </source>
</evidence>
<organism evidence="1 2">
    <name type="scientific">Periconia macrospinosa</name>
    <dbReference type="NCBI Taxonomy" id="97972"/>
    <lineage>
        <taxon>Eukaryota</taxon>
        <taxon>Fungi</taxon>
        <taxon>Dikarya</taxon>
        <taxon>Ascomycota</taxon>
        <taxon>Pezizomycotina</taxon>
        <taxon>Dothideomycetes</taxon>
        <taxon>Pleosporomycetidae</taxon>
        <taxon>Pleosporales</taxon>
        <taxon>Massarineae</taxon>
        <taxon>Periconiaceae</taxon>
        <taxon>Periconia</taxon>
    </lineage>
</organism>
<dbReference type="Proteomes" id="UP000244855">
    <property type="component" value="Unassembled WGS sequence"/>
</dbReference>
<protein>
    <submittedName>
        <fullName evidence="1">Uncharacterized protein</fullName>
    </submittedName>
</protein>
<accession>A0A2V1D7I9</accession>
<keyword evidence="2" id="KW-1185">Reference proteome</keyword>
<proteinExistence type="predicted"/>
<evidence type="ECO:0000313" key="2">
    <source>
        <dbReference type="Proteomes" id="UP000244855"/>
    </source>
</evidence>
<gene>
    <name evidence="1" type="ORF">DM02DRAFT_205214</name>
</gene>